<sequence length="174" mass="17738">MSKILTLTLLFSLWAVYEVSGGGDGMATAEGAPAPRLLPDEVALARAEAFGAERLIPALRAPAAPAAPATPATPDAAPASFPVLVATLSEEEFAARTGLGAPAPALTDVVQLAGETRTVAGSRVNMRAGPGTDYGVITSWPGGTEVVLLETDGNWGRISVGGREGWMSTRLLNG</sequence>
<evidence type="ECO:0000313" key="2">
    <source>
        <dbReference type="EMBL" id="PRY93452.1"/>
    </source>
</evidence>
<keyword evidence="3" id="KW-1185">Reference proteome</keyword>
<accession>A0A2T0X3C7</accession>
<dbReference type="SMART" id="SM00287">
    <property type="entry name" value="SH3b"/>
    <property type="match status" value="1"/>
</dbReference>
<reference evidence="2 3" key="1">
    <citation type="submission" date="2018-03" db="EMBL/GenBank/DDBJ databases">
        <title>Genomic Encyclopedia of Archaeal and Bacterial Type Strains, Phase II (KMG-II): from individual species to whole genera.</title>
        <authorList>
            <person name="Goeker M."/>
        </authorList>
    </citation>
    <scope>NUCLEOTIDE SEQUENCE [LARGE SCALE GENOMIC DNA]</scope>
    <source>
        <strain evidence="2 3">DSM 29318</strain>
    </source>
</reference>
<dbReference type="Gene3D" id="2.30.30.40">
    <property type="entry name" value="SH3 Domains"/>
    <property type="match status" value="1"/>
</dbReference>
<dbReference type="AlphaFoldDB" id="A0A2T0X3C7"/>
<dbReference type="EMBL" id="PVTT01000002">
    <property type="protein sequence ID" value="PRY93452.1"/>
    <property type="molecule type" value="Genomic_DNA"/>
</dbReference>
<organism evidence="2 3">
    <name type="scientific">Hasllibacter halocynthiae</name>
    <dbReference type="NCBI Taxonomy" id="595589"/>
    <lineage>
        <taxon>Bacteria</taxon>
        <taxon>Pseudomonadati</taxon>
        <taxon>Pseudomonadota</taxon>
        <taxon>Alphaproteobacteria</taxon>
        <taxon>Rhodobacterales</taxon>
        <taxon>Roseobacteraceae</taxon>
        <taxon>Hasllibacter</taxon>
    </lineage>
</organism>
<gene>
    <name evidence="2" type="ORF">BCF33_2320</name>
</gene>
<proteinExistence type="predicted"/>
<feature type="domain" description="SH3b" evidence="1">
    <location>
        <begin position="114"/>
        <end position="174"/>
    </location>
</feature>
<dbReference type="PROSITE" id="PS51781">
    <property type="entry name" value="SH3B"/>
    <property type="match status" value="1"/>
</dbReference>
<comment type="caution">
    <text evidence="2">The sequence shown here is derived from an EMBL/GenBank/DDBJ whole genome shotgun (WGS) entry which is preliminary data.</text>
</comment>
<dbReference type="OrthoDB" id="7433551at2"/>
<dbReference type="InterPro" id="IPR003646">
    <property type="entry name" value="SH3-like_bac-type"/>
</dbReference>
<dbReference type="Pfam" id="PF08239">
    <property type="entry name" value="SH3_3"/>
    <property type="match status" value="1"/>
</dbReference>
<evidence type="ECO:0000313" key="3">
    <source>
        <dbReference type="Proteomes" id="UP000238801"/>
    </source>
</evidence>
<evidence type="ECO:0000259" key="1">
    <source>
        <dbReference type="PROSITE" id="PS51781"/>
    </source>
</evidence>
<dbReference type="Proteomes" id="UP000238801">
    <property type="component" value="Unassembled WGS sequence"/>
</dbReference>
<protein>
    <submittedName>
        <fullName evidence="2">SH3 domain-containing protein</fullName>
    </submittedName>
</protein>
<name>A0A2T0X3C7_9RHOB</name>
<dbReference type="RefSeq" id="WP_106161044.1">
    <property type="nucleotide sequence ID" value="NZ_PVTT01000002.1"/>
</dbReference>